<dbReference type="Gene3D" id="4.10.60.10">
    <property type="entry name" value="Zinc finger, CCHC-type"/>
    <property type="match status" value="1"/>
</dbReference>
<dbReference type="EMBL" id="MBFT01000186">
    <property type="protein sequence ID" value="PVU95472.1"/>
    <property type="molecule type" value="Genomic_DNA"/>
</dbReference>
<name>A0A2T9YSZ5_9FUNG</name>
<dbReference type="STRING" id="61424.A0A2T9YSZ5"/>
<proteinExistence type="predicted"/>
<evidence type="ECO:0000259" key="2">
    <source>
        <dbReference type="PROSITE" id="PS50158"/>
    </source>
</evidence>
<dbReference type="Proteomes" id="UP000245699">
    <property type="component" value="Unassembled WGS sequence"/>
</dbReference>
<gene>
    <name evidence="3" type="ORF">BB559_002712</name>
</gene>
<organism evidence="3 4">
    <name type="scientific">Furculomyces boomerangus</name>
    <dbReference type="NCBI Taxonomy" id="61424"/>
    <lineage>
        <taxon>Eukaryota</taxon>
        <taxon>Fungi</taxon>
        <taxon>Fungi incertae sedis</taxon>
        <taxon>Zoopagomycota</taxon>
        <taxon>Kickxellomycotina</taxon>
        <taxon>Harpellomycetes</taxon>
        <taxon>Harpellales</taxon>
        <taxon>Harpellaceae</taxon>
        <taxon>Furculomyces</taxon>
    </lineage>
</organism>
<dbReference type="PANTHER" id="PTHR33223">
    <property type="entry name" value="CCHC-TYPE DOMAIN-CONTAINING PROTEIN"/>
    <property type="match status" value="1"/>
</dbReference>
<evidence type="ECO:0000256" key="1">
    <source>
        <dbReference type="PROSITE-ProRule" id="PRU00047"/>
    </source>
</evidence>
<dbReference type="GO" id="GO:0008270">
    <property type="term" value="F:zinc ion binding"/>
    <property type="evidence" value="ECO:0007669"/>
    <property type="project" value="UniProtKB-KW"/>
</dbReference>
<dbReference type="InterPro" id="IPR001878">
    <property type="entry name" value="Znf_CCHC"/>
</dbReference>
<keyword evidence="4" id="KW-1185">Reference proteome</keyword>
<dbReference type="InterPro" id="IPR036875">
    <property type="entry name" value="Znf_CCHC_sf"/>
</dbReference>
<dbReference type="OrthoDB" id="5598593at2759"/>
<reference evidence="3 4" key="1">
    <citation type="journal article" date="2018" name="MBio">
        <title>Comparative Genomics Reveals the Core Gene Toolbox for the Fungus-Insect Symbiosis.</title>
        <authorList>
            <person name="Wang Y."/>
            <person name="Stata M."/>
            <person name="Wang W."/>
            <person name="Stajich J.E."/>
            <person name="White M.M."/>
            <person name="Moncalvo J.M."/>
        </authorList>
    </citation>
    <scope>NUCLEOTIDE SEQUENCE [LARGE SCALE GENOMIC DNA]</scope>
    <source>
        <strain evidence="3 4">AUS-77-4</strain>
    </source>
</reference>
<accession>A0A2T9YSZ5</accession>
<protein>
    <recommendedName>
        <fullName evidence="2">CCHC-type domain-containing protein</fullName>
    </recommendedName>
</protein>
<dbReference type="PROSITE" id="PS50158">
    <property type="entry name" value="ZF_CCHC"/>
    <property type="match status" value="1"/>
</dbReference>
<dbReference type="SMART" id="SM00343">
    <property type="entry name" value="ZnF_C2HC"/>
    <property type="match status" value="1"/>
</dbReference>
<comment type="caution">
    <text evidence="3">The sequence shown here is derived from an EMBL/GenBank/DDBJ whole genome shotgun (WGS) entry which is preliminary data.</text>
</comment>
<dbReference type="AlphaFoldDB" id="A0A2T9YSZ5"/>
<dbReference type="GO" id="GO:0003676">
    <property type="term" value="F:nucleic acid binding"/>
    <property type="evidence" value="ECO:0007669"/>
    <property type="project" value="InterPro"/>
</dbReference>
<keyword evidence="1" id="KW-0479">Metal-binding</keyword>
<feature type="non-terminal residue" evidence="3">
    <location>
        <position position="406"/>
    </location>
</feature>
<keyword evidence="1" id="KW-0862">Zinc</keyword>
<dbReference type="SUPFAM" id="SSF57756">
    <property type="entry name" value="Retrovirus zinc finger-like domains"/>
    <property type="match status" value="1"/>
</dbReference>
<evidence type="ECO:0000313" key="3">
    <source>
        <dbReference type="EMBL" id="PVU95472.1"/>
    </source>
</evidence>
<dbReference type="PANTHER" id="PTHR33223:SF6">
    <property type="entry name" value="CCHC-TYPE DOMAIN-CONTAINING PROTEIN"/>
    <property type="match status" value="1"/>
</dbReference>
<feature type="domain" description="CCHC-type" evidence="2">
    <location>
        <begin position="240"/>
        <end position="255"/>
    </location>
</feature>
<keyword evidence="1" id="KW-0863">Zinc-finger</keyword>
<sequence length="406" mass="47659">MEKTDIKTRFLEPEMFKGDDKIDPERWLKRVELFFKKSSLSEEEYLEYVDLYLEARAKSWFNIYKASFSKWAEFTEKFKSRFYTKEQELVAWKKLQSFAQTEEDLIGVAEKMDALFKAAKVTNEQDKVKYFTMAVLPKYRKKLLEIEVKTMHEALELSLEQEQIENVYNIGKPGVYSNPKNQTIKQSSSHDQHKKIDNKYESLIEKFQELSLNLIQSLKQNKRFNRNVYDKNDLRKRGACYYCKELGHIAYYCPKKKSAYQSEKSDKEHFTRSSNQNYEKNTFGKPNLSCMELETFESIGNNSYNVLAAEKRPLSHRDILEPKKAKTLEENKKMAVDVTPIRKRVFASRKPQDIKLVAEIPDYSIKNTLSSVNANISVSQLLQVSPSIRTELLKLLRKSVDSNNIE</sequence>
<evidence type="ECO:0000313" key="4">
    <source>
        <dbReference type="Proteomes" id="UP000245699"/>
    </source>
</evidence>